<dbReference type="EMBL" id="JAHHHD010000028">
    <property type="protein sequence ID" value="MBW4660957.1"/>
    <property type="molecule type" value="Genomic_DNA"/>
</dbReference>
<reference evidence="1" key="2">
    <citation type="journal article" date="2022" name="Microbiol. Resour. Announc.">
        <title>Metagenome Sequencing to Explore Phylogenomics of Terrestrial Cyanobacteria.</title>
        <authorList>
            <person name="Ward R.D."/>
            <person name="Stajich J.E."/>
            <person name="Johansen J.R."/>
            <person name="Huntemann M."/>
            <person name="Clum A."/>
            <person name="Foster B."/>
            <person name="Foster B."/>
            <person name="Roux S."/>
            <person name="Palaniappan K."/>
            <person name="Varghese N."/>
            <person name="Mukherjee S."/>
            <person name="Reddy T.B.K."/>
            <person name="Daum C."/>
            <person name="Copeland A."/>
            <person name="Chen I.A."/>
            <person name="Ivanova N.N."/>
            <person name="Kyrpides N.C."/>
            <person name="Shapiro N."/>
            <person name="Eloe-Fadrosh E.A."/>
            <person name="Pietrasiak N."/>
        </authorList>
    </citation>
    <scope>NUCLEOTIDE SEQUENCE</scope>
    <source>
        <strain evidence="1">UHER 2000/2452</strain>
    </source>
</reference>
<gene>
    <name evidence="1" type="ORF">KME15_19960</name>
</gene>
<protein>
    <submittedName>
        <fullName evidence="1">Uncharacterized protein</fullName>
    </submittedName>
</protein>
<evidence type="ECO:0000313" key="1">
    <source>
        <dbReference type="EMBL" id="MBW4660957.1"/>
    </source>
</evidence>
<sequence>MHIISGSAYAHPQREIGICGVALLVAIRSLRVDRALGIARLNREIDGLSRYPEPEMRRIAQLAMSFLSPADLAMLREVQSEVEFGVLSGAADDNRVLAA</sequence>
<dbReference type="AlphaFoldDB" id="A0A951QCX7"/>
<evidence type="ECO:0000313" key="2">
    <source>
        <dbReference type="Proteomes" id="UP000757435"/>
    </source>
</evidence>
<reference evidence="1" key="1">
    <citation type="submission" date="2021-05" db="EMBL/GenBank/DDBJ databases">
        <authorList>
            <person name="Pietrasiak N."/>
            <person name="Ward R."/>
            <person name="Stajich J.E."/>
            <person name="Kurbessoian T."/>
        </authorList>
    </citation>
    <scope>NUCLEOTIDE SEQUENCE</scope>
    <source>
        <strain evidence="1">UHER 2000/2452</strain>
    </source>
</reference>
<proteinExistence type="predicted"/>
<dbReference type="Proteomes" id="UP000757435">
    <property type="component" value="Unassembled WGS sequence"/>
</dbReference>
<accession>A0A951QCX7</accession>
<organism evidence="1 2">
    <name type="scientific">Drouetiella hepatica Uher 2000/2452</name>
    <dbReference type="NCBI Taxonomy" id="904376"/>
    <lineage>
        <taxon>Bacteria</taxon>
        <taxon>Bacillati</taxon>
        <taxon>Cyanobacteriota</taxon>
        <taxon>Cyanophyceae</taxon>
        <taxon>Oculatellales</taxon>
        <taxon>Oculatellaceae</taxon>
        <taxon>Drouetiella</taxon>
    </lineage>
</organism>
<comment type="caution">
    <text evidence="1">The sequence shown here is derived from an EMBL/GenBank/DDBJ whole genome shotgun (WGS) entry which is preliminary data.</text>
</comment>
<name>A0A951QCX7_9CYAN</name>